<dbReference type="GeneID" id="57777762"/>
<comment type="similarity">
    <text evidence="1">Belongs to the aldo/keto reductase family.</text>
</comment>
<dbReference type="PRINTS" id="PR00069">
    <property type="entry name" value="ALDKETRDTASE"/>
</dbReference>
<evidence type="ECO:0000313" key="9">
    <source>
        <dbReference type="EMBL" id="ATI80824.1"/>
    </source>
</evidence>
<evidence type="ECO:0000256" key="3">
    <source>
        <dbReference type="ARBA" id="ARBA00023002"/>
    </source>
</evidence>
<evidence type="ECO:0000256" key="4">
    <source>
        <dbReference type="ARBA" id="ARBA00049445"/>
    </source>
</evidence>
<dbReference type="PROSITE" id="PS00798">
    <property type="entry name" value="ALDOKETO_REDUCTASE_1"/>
    <property type="match status" value="1"/>
</dbReference>
<dbReference type="Pfam" id="PF00248">
    <property type="entry name" value="Aldo_ket_red"/>
    <property type="match status" value="1"/>
</dbReference>
<organism evidence="9 10">
    <name type="scientific">Sphingobium yanoikuyae</name>
    <name type="common">Sphingomonas yanoikuyae</name>
    <dbReference type="NCBI Taxonomy" id="13690"/>
    <lineage>
        <taxon>Bacteria</taxon>
        <taxon>Pseudomonadati</taxon>
        <taxon>Pseudomonadota</taxon>
        <taxon>Alphaproteobacteria</taxon>
        <taxon>Sphingomonadales</taxon>
        <taxon>Sphingomonadaceae</taxon>
        <taxon>Sphingobium</taxon>
    </lineage>
</organism>
<dbReference type="InterPro" id="IPR036812">
    <property type="entry name" value="NAD(P)_OxRdtase_dom_sf"/>
</dbReference>
<dbReference type="InterPro" id="IPR020471">
    <property type="entry name" value="AKR"/>
</dbReference>
<dbReference type="PIRSF" id="PIRSF000097">
    <property type="entry name" value="AKR"/>
    <property type="match status" value="1"/>
</dbReference>
<feature type="domain" description="NADP-dependent oxidoreductase" evidence="8">
    <location>
        <begin position="25"/>
        <end position="260"/>
    </location>
</feature>
<keyword evidence="3" id="KW-0560">Oxidoreductase</keyword>
<evidence type="ECO:0000256" key="1">
    <source>
        <dbReference type="ARBA" id="ARBA00007905"/>
    </source>
</evidence>
<sequence length="282" mass="31389">MDNTARTLPLRDGAAIPQMGLGVMYVPEGTLPALMREAAKVGYRHFDTATVYGNEGEVGEGLRSLDLDRREVFVTTKLQDGMHGYDNALRAFDASEKLIGSIDLYLIHWPQPAKDLYAESWRALVRLQEEGRVRSIGVANFTADMIDRIAGETGVMPVINQVELHPRFQQRELRAYNAAKGILTQAWSPLEHGLILKQEAIIEIAQRLGRSAAQVVLRWHIQSGLVVIPKAADARHLADNVAAWDFELSEDDMARISALDQNQSSFGLDPNVYQSDRGRIEA</sequence>
<evidence type="ECO:0000256" key="2">
    <source>
        <dbReference type="ARBA" id="ARBA00022857"/>
    </source>
</evidence>
<dbReference type="RefSeq" id="WP_097383948.1">
    <property type="nucleotide sequence ID" value="NZ_CP023741.1"/>
</dbReference>
<evidence type="ECO:0000256" key="6">
    <source>
        <dbReference type="PIRSR" id="PIRSR000097-2"/>
    </source>
</evidence>
<evidence type="ECO:0000313" key="10">
    <source>
        <dbReference type="Proteomes" id="UP000219422"/>
    </source>
</evidence>
<dbReference type="PANTHER" id="PTHR43827">
    <property type="entry name" value="2,5-DIKETO-D-GLUCONIC ACID REDUCTASE"/>
    <property type="match status" value="1"/>
</dbReference>
<feature type="site" description="Lowers pKa of active site Tyr" evidence="7">
    <location>
        <position position="77"/>
    </location>
</feature>
<evidence type="ECO:0000259" key="8">
    <source>
        <dbReference type="Pfam" id="PF00248"/>
    </source>
</evidence>
<name>A0A291N097_SPHYA</name>
<accession>A0A291N097</accession>
<dbReference type="KEGG" id="sya:A6768_13075"/>
<dbReference type="InterPro" id="IPR018170">
    <property type="entry name" value="Aldo/ket_reductase_CS"/>
</dbReference>
<dbReference type="FunFam" id="3.20.20.100:FF:000002">
    <property type="entry name" value="2,5-diketo-D-gluconic acid reductase A"/>
    <property type="match status" value="1"/>
</dbReference>
<evidence type="ECO:0000256" key="7">
    <source>
        <dbReference type="PIRSR" id="PIRSR000097-3"/>
    </source>
</evidence>
<dbReference type="InterPro" id="IPR023210">
    <property type="entry name" value="NADP_OxRdtase_dom"/>
</dbReference>
<dbReference type="Proteomes" id="UP000219422">
    <property type="component" value="Chromosome"/>
</dbReference>
<dbReference type="PANTHER" id="PTHR43827:SF3">
    <property type="entry name" value="NADP-DEPENDENT OXIDOREDUCTASE DOMAIN-CONTAINING PROTEIN"/>
    <property type="match status" value="1"/>
</dbReference>
<comment type="catalytic activity">
    <reaction evidence="4">
        <text>hydroxyacetone + NADP(+) = methylglyoxal + NADPH + H(+)</text>
        <dbReference type="Rhea" id="RHEA:27986"/>
        <dbReference type="ChEBI" id="CHEBI:15378"/>
        <dbReference type="ChEBI" id="CHEBI:17158"/>
        <dbReference type="ChEBI" id="CHEBI:27957"/>
        <dbReference type="ChEBI" id="CHEBI:57783"/>
        <dbReference type="ChEBI" id="CHEBI:58349"/>
    </reaction>
</comment>
<gene>
    <name evidence="9" type="ORF">A6768_13075</name>
</gene>
<proteinExistence type="inferred from homology"/>
<dbReference type="EMBL" id="CP023741">
    <property type="protein sequence ID" value="ATI80824.1"/>
    <property type="molecule type" value="Genomic_DNA"/>
</dbReference>
<feature type="binding site" evidence="6">
    <location>
        <position position="108"/>
    </location>
    <ligand>
        <name>substrate</name>
    </ligand>
</feature>
<feature type="active site" description="Proton donor" evidence="5">
    <location>
        <position position="52"/>
    </location>
</feature>
<dbReference type="AlphaFoldDB" id="A0A291N097"/>
<dbReference type="GO" id="GO:0016616">
    <property type="term" value="F:oxidoreductase activity, acting on the CH-OH group of donors, NAD or NADP as acceptor"/>
    <property type="evidence" value="ECO:0007669"/>
    <property type="project" value="UniProtKB-ARBA"/>
</dbReference>
<dbReference type="SUPFAM" id="SSF51430">
    <property type="entry name" value="NAD(P)-linked oxidoreductase"/>
    <property type="match status" value="1"/>
</dbReference>
<keyword evidence="2" id="KW-0521">NADP</keyword>
<reference evidence="9 10" key="1">
    <citation type="submission" date="2017-10" db="EMBL/GenBank/DDBJ databases">
        <title>Sphingobium yanoikuyae S72.</title>
        <authorList>
            <person name="Sanchez E."/>
            <person name="Bustos P."/>
            <person name="Mendoza P."/>
            <person name="Guo X."/>
            <person name="Mendoza A."/>
        </authorList>
    </citation>
    <scope>NUCLEOTIDE SEQUENCE [LARGE SCALE GENOMIC DNA]</scope>
    <source>
        <strain evidence="9 10">S72</strain>
    </source>
</reference>
<protein>
    <submittedName>
        <fullName evidence="9">Oxidoreductase</fullName>
    </submittedName>
</protein>
<evidence type="ECO:0000256" key="5">
    <source>
        <dbReference type="PIRSR" id="PIRSR000097-1"/>
    </source>
</evidence>
<dbReference type="Gene3D" id="3.20.20.100">
    <property type="entry name" value="NADP-dependent oxidoreductase domain"/>
    <property type="match status" value="1"/>
</dbReference>